<evidence type="ECO:0000313" key="2">
    <source>
        <dbReference type="Proteomes" id="UP000298277"/>
    </source>
</evidence>
<proteinExistence type="predicted"/>
<organism evidence="1 2">
    <name type="scientific">Leptospira gomenensis</name>
    <dbReference type="NCBI Taxonomy" id="2484974"/>
    <lineage>
        <taxon>Bacteria</taxon>
        <taxon>Pseudomonadati</taxon>
        <taxon>Spirochaetota</taxon>
        <taxon>Spirochaetia</taxon>
        <taxon>Leptospirales</taxon>
        <taxon>Leptospiraceae</taxon>
        <taxon>Leptospira</taxon>
    </lineage>
</organism>
<keyword evidence="2" id="KW-1185">Reference proteome</keyword>
<accession>A0A5F1YAW5</accession>
<reference evidence="1" key="1">
    <citation type="journal article" date="2019" name="PLoS Negl. Trop. Dis.">
        <title>Revisiting the worldwide diversity of Leptospira species in the environment.</title>
        <authorList>
            <person name="Vincent A.T."/>
            <person name="Schiettekatte O."/>
            <person name="Bourhy P."/>
            <person name="Veyrier F.J."/>
            <person name="Picardeau M."/>
        </authorList>
    </citation>
    <scope>NUCLEOTIDE SEQUENCE [LARGE SCALE GENOMIC DNA]</scope>
    <source>
        <strain evidence="1">201800299</strain>
    </source>
</reference>
<dbReference type="Proteomes" id="UP000298277">
    <property type="component" value="Unassembled WGS sequence"/>
</dbReference>
<gene>
    <name evidence="1" type="ORF">EHQ17_10450</name>
</gene>
<name>A0A5F1YAW5_9LEPT</name>
<sequence>MVPPSVLFVRSLILPFVHLLVRFSSYVRMSMQVRPPFGFRGAGRKAEGGAVEQWESGAVPEAVVNRSVF</sequence>
<dbReference type="RefSeq" id="WP_135594429.1">
    <property type="nucleotide sequence ID" value="NZ_RQEZ01000094.1"/>
</dbReference>
<dbReference type="AlphaFoldDB" id="A0A5F1YAW5"/>
<dbReference type="EMBL" id="RQFA01000042">
    <property type="protein sequence ID" value="TGK33718.1"/>
    <property type="molecule type" value="Genomic_DNA"/>
</dbReference>
<protein>
    <submittedName>
        <fullName evidence="1">Uncharacterized protein</fullName>
    </submittedName>
</protein>
<comment type="caution">
    <text evidence="1">The sequence shown here is derived from an EMBL/GenBank/DDBJ whole genome shotgun (WGS) entry which is preliminary data.</text>
</comment>
<evidence type="ECO:0000313" key="1">
    <source>
        <dbReference type="EMBL" id="TGK33718.1"/>
    </source>
</evidence>